<dbReference type="PANTHER" id="PTHR43257">
    <property type="entry name" value="PYRUVATE DEHYDROGENASE E1 COMPONENT BETA SUBUNIT"/>
    <property type="match status" value="1"/>
</dbReference>
<comment type="cofactor">
    <cofactor evidence="1">
        <name>thiamine diphosphate</name>
        <dbReference type="ChEBI" id="CHEBI:58937"/>
    </cofactor>
</comment>
<proteinExistence type="predicted"/>
<evidence type="ECO:0000313" key="5">
    <source>
        <dbReference type="EMBL" id="PJF46913.1"/>
    </source>
</evidence>
<dbReference type="Proteomes" id="UP000230790">
    <property type="component" value="Unassembled WGS sequence"/>
</dbReference>
<sequence>MRTLTYSEAINEALREEMARDPSVFVMGEDVGVMGGVFGVTQGLIQQFGDERVRDTPISEAGIVGAALGAAMMGMRPVVEIMFGDFLGCAGDQIINQVAKARYMSGGKARVPLTIRVTTGAPGAAAAQHSQSPESWFMNIPGIKIVAPATPADAKGLLKSAIRGEDPVLFFEHKMLYATRGAVPEGDYVVEFGQANVLREGRDVTIIAIGGMVPHALAAADALAEGSPAVSCEVIDPRTLVPLDAPMLIASVKKTGRAVIVHEAHKRSGPGAEIAAVLAEHALDYLDAPIRRVAAKNVPLPYAPALEQFVLPGKEDIVAAVKEVLR</sequence>
<dbReference type="Gene3D" id="3.40.50.920">
    <property type="match status" value="1"/>
</dbReference>
<dbReference type="Pfam" id="PF02779">
    <property type="entry name" value="Transket_pyr"/>
    <property type="match status" value="1"/>
</dbReference>
<dbReference type="CDD" id="cd07036">
    <property type="entry name" value="TPP_PYR_E1-PDHc-beta_like"/>
    <property type="match status" value="1"/>
</dbReference>
<name>A0A2M8QAT5_9CHLR</name>
<gene>
    <name evidence="5" type="ORF">CUN48_11400</name>
</gene>
<reference evidence="5 6" key="1">
    <citation type="submission" date="2017-11" db="EMBL/GenBank/DDBJ databases">
        <title>Evolution of Phototrophy in the Chloroflexi Phylum Driven by Horizontal Gene Transfer.</title>
        <authorList>
            <person name="Ward L.M."/>
            <person name="Hemp J."/>
            <person name="Shih P.M."/>
            <person name="Mcglynn S.E."/>
            <person name="Fischer W."/>
        </authorList>
    </citation>
    <scope>NUCLEOTIDE SEQUENCE [LARGE SCALE GENOMIC DNA]</scope>
    <source>
        <strain evidence="5">JP3_7</strain>
    </source>
</reference>
<dbReference type="InterPro" id="IPR029061">
    <property type="entry name" value="THDP-binding"/>
</dbReference>
<dbReference type="PANTHER" id="PTHR43257:SF2">
    <property type="entry name" value="PYRUVATE DEHYDROGENASE E1 COMPONENT SUBUNIT BETA"/>
    <property type="match status" value="1"/>
</dbReference>
<keyword evidence="2" id="KW-0560">Oxidoreductase</keyword>
<evidence type="ECO:0000256" key="3">
    <source>
        <dbReference type="ARBA" id="ARBA00023052"/>
    </source>
</evidence>
<organism evidence="5 6">
    <name type="scientific">Candidatus Thermofonsia Clade 3 bacterium</name>
    <dbReference type="NCBI Taxonomy" id="2364212"/>
    <lineage>
        <taxon>Bacteria</taxon>
        <taxon>Bacillati</taxon>
        <taxon>Chloroflexota</taxon>
        <taxon>Candidatus Thermofontia</taxon>
        <taxon>Candidatus Thermofonsia Clade 3</taxon>
    </lineage>
</organism>
<dbReference type="SMART" id="SM00861">
    <property type="entry name" value="Transket_pyr"/>
    <property type="match status" value="1"/>
</dbReference>
<dbReference type="GO" id="GO:0016491">
    <property type="term" value="F:oxidoreductase activity"/>
    <property type="evidence" value="ECO:0007669"/>
    <property type="project" value="UniProtKB-KW"/>
</dbReference>
<dbReference type="AlphaFoldDB" id="A0A2M8QAT5"/>
<dbReference type="Gene3D" id="3.40.50.970">
    <property type="match status" value="1"/>
</dbReference>
<evidence type="ECO:0000256" key="1">
    <source>
        <dbReference type="ARBA" id="ARBA00001964"/>
    </source>
</evidence>
<dbReference type="InterPro" id="IPR005475">
    <property type="entry name" value="Transketolase-like_Pyr-bd"/>
</dbReference>
<dbReference type="SUPFAM" id="SSF52922">
    <property type="entry name" value="TK C-terminal domain-like"/>
    <property type="match status" value="1"/>
</dbReference>
<dbReference type="InterPro" id="IPR033248">
    <property type="entry name" value="Transketolase_C"/>
</dbReference>
<feature type="domain" description="Transketolase-like pyrimidine-binding" evidence="4">
    <location>
        <begin position="4"/>
        <end position="179"/>
    </location>
</feature>
<dbReference type="InterPro" id="IPR009014">
    <property type="entry name" value="Transketo_C/PFOR_II"/>
</dbReference>
<dbReference type="SUPFAM" id="SSF52518">
    <property type="entry name" value="Thiamin diphosphate-binding fold (THDP-binding)"/>
    <property type="match status" value="1"/>
</dbReference>
<accession>A0A2M8QAT5</accession>
<dbReference type="NCBIfam" id="NF006667">
    <property type="entry name" value="PRK09212.1"/>
    <property type="match status" value="1"/>
</dbReference>
<evidence type="ECO:0000259" key="4">
    <source>
        <dbReference type="SMART" id="SM00861"/>
    </source>
</evidence>
<evidence type="ECO:0000256" key="2">
    <source>
        <dbReference type="ARBA" id="ARBA00023002"/>
    </source>
</evidence>
<dbReference type="Pfam" id="PF02780">
    <property type="entry name" value="Transketolase_C"/>
    <property type="match status" value="1"/>
</dbReference>
<dbReference type="EMBL" id="PGTN01000082">
    <property type="protein sequence ID" value="PJF46913.1"/>
    <property type="molecule type" value="Genomic_DNA"/>
</dbReference>
<comment type="caution">
    <text evidence="5">The sequence shown here is derived from an EMBL/GenBank/DDBJ whole genome shotgun (WGS) entry which is preliminary data.</text>
</comment>
<keyword evidence="3" id="KW-0786">Thiamine pyrophosphate</keyword>
<protein>
    <submittedName>
        <fullName evidence="5">Alpha-ketoacid dehydrogenase subunit beta</fullName>
    </submittedName>
</protein>
<dbReference type="FunFam" id="3.40.50.920:FF:000001">
    <property type="entry name" value="Pyruvate dehydrogenase E1 beta subunit"/>
    <property type="match status" value="1"/>
</dbReference>
<dbReference type="FunFam" id="3.40.50.970:FF:000001">
    <property type="entry name" value="Pyruvate dehydrogenase E1 beta subunit"/>
    <property type="match status" value="1"/>
</dbReference>
<evidence type="ECO:0000313" key="6">
    <source>
        <dbReference type="Proteomes" id="UP000230790"/>
    </source>
</evidence>